<keyword evidence="2" id="KW-1185">Reference proteome</keyword>
<dbReference type="AlphaFoldDB" id="A0AAV0QTE8"/>
<evidence type="ECO:0000313" key="2">
    <source>
        <dbReference type="Proteomes" id="UP001154282"/>
    </source>
</evidence>
<sequence>MSILPHTCWGRSPDVQIQSSTKRRVMWHSSIETLFL</sequence>
<protein>
    <submittedName>
        <fullName evidence="1">Uncharacterized protein</fullName>
    </submittedName>
</protein>
<accession>A0AAV0QTE8</accession>
<name>A0AAV0QTE8_9ROSI</name>
<gene>
    <name evidence="1" type="ORF">LITE_LOCUS44801</name>
</gene>
<proteinExistence type="predicted"/>
<reference evidence="1" key="1">
    <citation type="submission" date="2022-08" db="EMBL/GenBank/DDBJ databases">
        <authorList>
            <person name="Gutierrez-Valencia J."/>
        </authorList>
    </citation>
    <scope>NUCLEOTIDE SEQUENCE</scope>
</reference>
<evidence type="ECO:0000313" key="1">
    <source>
        <dbReference type="EMBL" id="CAI0548513.1"/>
    </source>
</evidence>
<organism evidence="1 2">
    <name type="scientific">Linum tenue</name>
    <dbReference type="NCBI Taxonomy" id="586396"/>
    <lineage>
        <taxon>Eukaryota</taxon>
        <taxon>Viridiplantae</taxon>
        <taxon>Streptophyta</taxon>
        <taxon>Embryophyta</taxon>
        <taxon>Tracheophyta</taxon>
        <taxon>Spermatophyta</taxon>
        <taxon>Magnoliopsida</taxon>
        <taxon>eudicotyledons</taxon>
        <taxon>Gunneridae</taxon>
        <taxon>Pentapetalae</taxon>
        <taxon>rosids</taxon>
        <taxon>fabids</taxon>
        <taxon>Malpighiales</taxon>
        <taxon>Linaceae</taxon>
        <taxon>Linum</taxon>
    </lineage>
</organism>
<comment type="caution">
    <text evidence="1">The sequence shown here is derived from an EMBL/GenBank/DDBJ whole genome shotgun (WGS) entry which is preliminary data.</text>
</comment>
<dbReference type="Proteomes" id="UP001154282">
    <property type="component" value="Unassembled WGS sequence"/>
</dbReference>
<dbReference type="EMBL" id="CAMGYJ010000010">
    <property type="protein sequence ID" value="CAI0548513.1"/>
    <property type="molecule type" value="Genomic_DNA"/>
</dbReference>